<accession>A0A224YKL9</accession>
<evidence type="ECO:0000256" key="1">
    <source>
        <dbReference type="SAM" id="SignalP"/>
    </source>
</evidence>
<dbReference type="AlphaFoldDB" id="A0A224YKL9"/>
<feature type="chain" id="PRO_5012058819" evidence="1">
    <location>
        <begin position="23"/>
        <end position="198"/>
    </location>
</feature>
<feature type="signal peptide" evidence="1">
    <location>
        <begin position="1"/>
        <end position="22"/>
    </location>
</feature>
<sequence length="198" mass="20702">MSPRYVTRTAAASSLFLQGVTAGSFVLDFDGNCLGLLFGGVLARCFEGQQSVGLQVALDSFGVHVLGQDVATGELTLHVAAAVVGLLLVLAVDDDAVVLRLDGDFFRSEVPGVNSDGELVRSAGDRSALLASGADATVGRLLLVARLDVEPLVVERRVEELAVQEGTTEVVIQEASHQIRGTPGTAVAEQREQSHCCS</sequence>
<evidence type="ECO:0000313" key="2">
    <source>
        <dbReference type="EMBL" id="MAA14514.1"/>
    </source>
</evidence>
<keyword evidence="1" id="KW-0732">Signal</keyword>
<proteinExistence type="predicted"/>
<dbReference type="EMBL" id="GFPF01003368">
    <property type="protein sequence ID" value="MAA14514.1"/>
    <property type="molecule type" value="Transcribed_RNA"/>
</dbReference>
<protein>
    <submittedName>
        <fullName evidence="2">Uncharacterized protein</fullName>
    </submittedName>
</protein>
<organism evidence="2">
    <name type="scientific">Rhipicephalus zambeziensis</name>
    <dbReference type="NCBI Taxonomy" id="60191"/>
    <lineage>
        <taxon>Eukaryota</taxon>
        <taxon>Metazoa</taxon>
        <taxon>Ecdysozoa</taxon>
        <taxon>Arthropoda</taxon>
        <taxon>Chelicerata</taxon>
        <taxon>Arachnida</taxon>
        <taxon>Acari</taxon>
        <taxon>Parasitiformes</taxon>
        <taxon>Ixodida</taxon>
        <taxon>Ixodoidea</taxon>
        <taxon>Ixodidae</taxon>
        <taxon>Rhipicephalinae</taxon>
        <taxon>Rhipicephalus</taxon>
        <taxon>Rhipicephalus</taxon>
    </lineage>
</organism>
<reference evidence="2" key="1">
    <citation type="journal article" date="2017" name="Parasit. Vectors">
        <title>Sialotranscriptomics of Rhipicephalus zambeziensis reveals intricate expression profiles of secretory proteins and suggests tight temporal transcriptional regulation during blood-feeding.</title>
        <authorList>
            <person name="de Castro M.H."/>
            <person name="de Klerk D."/>
            <person name="Pienaar R."/>
            <person name="Rees D.J.G."/>
            <person name="Mans B.J."/>
        </authorList>
    </citation>
    <scope>NUCLEOTIDE SEQUENCE</scope>
    <source>
        <tissue evidence="2">Salivary glands</tissue>
    </source>
</reference>
<name>A0A224YKL9_9ACAR</name>